<dbReference type="EMBL" id="MN740556">
    <property type="protein sequence ID" value="QHU32920.1"/>
    <property type="molecule type" value="Genomic_DNA"/>
</dbReference>
<protein>
    <submittedName>
        <fullName evidence="1">Uncharacterized protein</fullName>
    </submittedName>
</protein>
<organism evidence="1">
    <name type="scientific">viral metagenome</name>
    <dbReference type="NCBI Taxonomy" id="1070528"/>
    <lineage>
        <taxon>unclassified sequences</taxon>
        <taxon>metagenomes</taxon>
        <taxon>organismal metagenomes</taxon>
    </lineage>
</organism>
<accession>A0A6C0LRC9</accession>
<name>A0A6C0LRC9_9ZZZZ</name>
<evidence type="ECO:0000313" key="1">
    <source>
        <dbReference type="EMBL" id="QHU32920.1"/>
    </source>
</evidence>
<reference evidence="1" key="1">
    <citation type="journal article" date="2020" name="Nature">
        <title>Giant virus diversity and host interactions through global metagenomics.</title>
        <authorList>
            <person name="Schulz F."/>
            <person name="Roux S."/>
            <person name="Paez-Espino D."/>
            <person name="Jungbluth S."/>
            <person name="Walsh D.A."/>
            <person name="Denef V.J."/>
            <person name="McMahon K.D."/>
            <person name="Konstantinidis K.T."/>
            <person name="Eloe-Fadrosh E.A."/>
            <person name="Kyrpides N.C."/>
            <person name="Woyke T."/>
        </authorList>
    </citation>
    <scope>NUCLEOTIDE SEQUENCE</scope>
    <source>
        <strain evidence="1">GVMAG-S-1014582-52</strain>
    </source>
</reference>
<proteinExistence type="predicted"/>
<sequence length="370" mass="44290">MIEIENIISFYKGDPAQELKLEDEIQYNYLSTILSVFNNRYLTNYLNLLREKIINYNETEIQIIFSELNGLLIDSVMDVKLIGLCASHIDNLKQLNKLDNMLQSWNNQNMKIKLILSISFNDEIIDFINDILNKYESLVIIRNNGKKSQFEHYKLICDLYSQKYKDYYVLFGDKDIWTKNRTLAYATLIKMNEIVNYLPFYIIYPYILESEVYISNDIELVNNYLSGVCKITNGYERYTTYSIKMNIFHEFVNNCDQKLLKNKYCNRYFIKSLLRNKSNSSKINVPLFGYGYYHNKYNNLKYITDIEILLSDTYIIDKIYLYYSLEQNHNPIQFVDKYCLSNDMNIESKNTFIHKFLDMLNNYKYLEKIQ</sequence>
<dbReference type="AlphaFoldDB" id="A0A6C0LRC9"/>